<dbReference type="InParanoid" id="G0VFF6"/>
<dbReference type="HOGENOM" id="CLU_1348926_0_0_1"/>
<keyword evidence="3" id="KW-0789">Thiol protease inhibitor</keyword>
<feature type="compositionally biased region" description="Low complexity" evidence="8">
    <location>
        <begin position="175"/>
        <end position="184"/>
    </location>
</feature>
<dbReference type="InterPro" id="IPR015063">
    <property type="entry name" value="USP8_dimer"/>
</dbReference>
<dbReference type="STRING" id="1064592.G0VFF6"/>
<evidence type="ECO:0000256" key="8">
    <source>
        <dbReference type="SAM" id="MobiDB-lite"/>
    </source>
</evidence>
<evidence type="ECO:0000259" key="9">
    <source>
        <dbReference type="Pfam" id="PF08969"/>
    </source>
</evidence>
<evidence type="ECO:0000256" key="6">
    <source>
        <dbReference type="ARBA" id="ARBA00038426"/>
    </source>
</evidence>
<dbReference type="GO" id="GO:0061578">
    <property type="term" value="F:K63-linked deubiquitinase activity"/>
    <property type="evidence" value="ECO:0007669"/>
    <property type="project" value="TreeGrafter"/>
</dbReference>
<dbReference type="Proteomes" id="UP000001640">
    <property type="component" value="Chromosome 5"/>
</dbReference>
<evidence type="ECO:0000256" key="3">
    <source>
        <dbReference type="ARBA" id="ARBA00022704"/>
    </source>
</evidence>
<dbReference type="GO" id="GO:0016020">
    <property type="term" value="C:membrane"/>
    <property type="evidence" value="ECO:0007669"/>
    <property type="project" value="TreeGrafter"/>
</dbReference>
<dbReference type="OrthoDB" id="3640at2759"/>
<dbReference type="EMBL" id="HE576756">
    <property type="protein sequence ID" value="CCC70222.1"/>
    <property type="molecule type" value="Genomic_DNA"/>
</dbReference>
<dbReference type="RefSeq" id="XP_003676582.1">
    <property type="nucleotide sequence ID" value="XM_003676534.1"/>
</dbReference>
<organism evidence="10 11">
    <name type="scientific">Naumovozyma castellii</name>
    <name type="common">Yeast</name>
    <name type="synonym">Saccharomyces castellii</name>
    <dbReference type="NCBI Taxonomy" id="27288"/>
    <lineage>
        <taxon>Eukaryota</taxon>
        <taxon>Fungi</taxon>
        <taxon>Dikarya</taxon>
        <taxon>Ascomycota</taxon>
        <taxon>Saccharomycotina</taxon>
        <taxon>Saccharomycetes</taxon>
        <taxon>Saccharomycetales</taxon>
        <taxon>Saccharomycetaceae</taxon>
        <taxon>Naumovozyma</taxon>
    </lineage>
</organism>
<dbReference type="Pfam" id="PF08969">
    <property type="entry name" value="USP8_dimer"/>
    <property type="match status" value="1"/>
</dbReference>
<dbReference type="AlphaFoldDB" id="G0VFF6"/>
<comment type="similarity">
    <text evidence="6">Belongs to the RFU1 family.</text>
</comment>
<dbReference type="Gene3D" id="1.20.58.80">
    <property type="entry name" value="Phosphotransferase system, lactose/cellobiose-type IIA subunit"/>
    <property type="match status" value="1"/>
</dbReference>
<name>G0VFF6_NAUCA</name>
<feature type="domain" description="USP8 dimerisation" evidence="9">
    <location>
        <begin position="5"/>
        <end position="112"/>
    </location>
</feature>
<accession>G0VFF6</accession>
<proteinExistence type="inferred from homology"/>
<dbReference type="GO" id="GO:0010992">
    <property type="term" value="P:ubiquitin recycling"/>
    <property type="evidence" value="ECO:0007669"/>
    <property type="project" value="EnsemblFungi"/>
</dbReference>
<dbReference type="GO" id="GO:0070536">
    <property type="term" value="P:protein K63-linked deubiquitination"/>
    <property type="evidence" value="ECO:0007669"/>
    <property type="project" value="TreeGrafter"/>
</dbReference>
<comment type="subcellular location">
    <subcellularLocation>
        <location evidence="1">Endosome</location>
    </subcellularLocation>
</comment>
<keyword evidence="2" id="KW-0646">Protease inhibitor</keyword>
<dbReference type="GO" id="GO:0004869">
    <property type="term" value="F:cysteine-type endopeptidase inhibitor activity"/>
    <property type="evidence" value="ECO:0007669"/>
    <property type="project" value="UniProtKB-KW"/>
</dbReference>
<dbReference type="OMA" id="KSCHELS"/>
<evidence type="ECO:0000256" key="2">
    <source>
        <dbReference type="ARBA" id="ARBA00022690"/>
    </source>
</evidence>
<reference evidence="10 11" key="1">
    <citation type="journal article" date="2011" name="Proc. Natl. Acad. Sci. U.S.A.">
        <title>Evolutionary erosion of yeast sex chromosomes by mating-type switching accidents.</title>
        <authorList>
            <person name="Gordon J.L."/>
            <person name="Armisen D."/>
            <person name="Proux-Wera E."/>
            <person name="Oheigeartaigh S.S."/>
            <person name="Byrne K.P."/>
            <person name="Wolfe K.H."/>
        </authorList>
    </citation>
    <scope>NUCLEOTIDE SEQUENCE [LARGE SCALE GENOMIC DNA]</scope>
    <source>
        <strain evidence="11">ATCC 76901 / BCRC 22586 / CBS 4309 / NBRC 1992 / NRRL Y-12630</strain>
    </source>
</reference>
<dbReference type="GO" id="GO:0005768">
    <property type="term" value="C:endosome"/>
    <property type="evidence" value="ECO:0007669"/>
    <property type="project" value="UniProtKB-SubCell"/>
</dbReference>
<evidence type="ECO:0000256" key="4">
    <source>
        <dbReference type="ARBA" id="ARBA00022753"/>
    </source>
</evidence>
<comment type="function">
    <text evidence="5">Inhibitor of the DOA4 deubiquitinase involved in the regulation of protein degradation by the proteasome and maintenance of a normal level of free ubiquitin.</text>
</comment>
<gene>
    <name evidence="10" type="primary">NCAS0E01520</name>
    <name evidence="10" type="ordered locus">NCAS_0E01520</name>
</gene>
<evidence type="ECO:0000256" key="1">
    <source>
        <dbReference type="ARBA" id="ARBA00004177"/>
    </source>
</evidence>
<sequence length="206" mass="23985">MKSSTQLASEAKDYAFNPAIPLRIYLKTCVNILDKAQSAFQIGDRQMAYLFYFRYVDLCTNKLSRHPDFLTKSLDQEYLLYKQEYLQLIKLEVPAVFKIIEDLQKQIDNDYKKHQLSLARNIAKPTHHLNQINNMEENESFKTLPQNFNENRFNQSISFLNEISSPSLNKKKISHSINSSNESSGPQEQNPILLYPELPTLTFPTF</sequence>
<dbReference type="SUPFAM" id="SSF140856">
    <property type="entry name" value="USP8 N-terminal domain-like"/>
    <property type="match status" value="1"/>
</dbReference>
<evidence type="ECO:0000313" key="11">
    <source>
        <dbReference type="Proteomes" id="UP000001640"/>
    </source>
</evidence>
<dbReference type="KEGG" id="ncs:NCAS_0E01520"/>
<keyword evidence="4" id="KW-0967">Endosome</keyword>
<reference key="2">
    <citation type="submission" date="2011-08" db="EMBL/GenBank/DDBJ databases">
        <title>Genome sequence of Naumovozyma castellii.</title>
        <authorList>
            <person name="Gordon J.L."/>
            <person name="Armisen D."/>
            <person name="Proux-Wera E."/>
            <person name="OhEigeartaigh S.S."/>
            <person name="Byrne K.P."/>
            <person name="Wolfe K.H."/>
        </authorList>
    </citation>
    <scope>NUCLEOTIDE SEQUENCE</scope>
    <source>
        <strain>Type strain:CBS 4309</strain>
    </source>
</reference>
<dbReference type="PANTHER" id="PTHR12947:SF13">
    <property type="entry name" value="FI19924P1"/>
    <property type="match status" value="1"/>
</dbReference>
<evidence type="ECO:0000256" key="5">
    <source>
        <dbReference type="ARBA" id="ARBA00037208"/>
    </source>
</evidence>
<dbReference type="PANTHER" id="PTHR12947">
    <property type="entry name" value="AMSH-LIKE PROTEASE"/>
    <property type="match status" value="1"/>
</dbReference>
<evidence type="ECO:0000256" key="7">
    <source>
        <dbReference type="ARBA" id="ARBA00039609"/>
    </source>
</evidence>
<feature type="region of interest" description="Disordered" evidence="8">
    <location>
        <begin position="173"/>
        <end position="193"/>
    </location>
</feature>
<dbReference type="FunCoup" id="G0VFF6">
    <property type="interactions" value="40"/>
</dbReference>
<protein>
    <recommendedName>
        <fullName evidence="7">Regulator of free ubiquitin chains 1</fullName>
    </recommendedName>
</protein>
<keyword evidence="11" id="KW-1185">Reference proteome</keyword>
<evidence type="ECO:0000313" key="10">
    <source>
        <dbReference type="EMBL" id="CCC70222.1"/>
    </source>
</evidence>
<dbReference type="eggNOG" id="ENOG502S3ZX">
    <property type="taxonomic scope" value="Eukaryota"/>
</dbReference>
<dbReference type="GeneID" id="96903854"/>